<proteinExistence type="predicted"/>
<accession>A0A2T4UP17</accession>
<dbReference type="AlphaFoldDB" id="A0A2T4UP17"/>
<organism evidence="1 2">
    <name type="scientific">Rathayibacter caricis DSM 15933</name>
    <dbReference type="NCBI Taxonomy" id="1328867"/>
    <lineage>
        <taxon>Bacteria</taxon>
        <taxon>Bacillati</taxon>
        <taxon>Actinomycetota</taxon>
        <taxon>Actinomycetes</taxon>
        <taxon>Micrococcales</taxon>
        <taxon>Microbacteriaceae</taxon>
        <taxon>Rathayibacter</taxon>
    </lineage>
</organism>
<protein>
    <recommendedName>
        <fullName evidence="3">DUF1579 domain-containing protein</fullName>
    </recommendedName>
</protein>
<dbReference type="RefSeq" id="WP_107576077.1">
    <property type="nucleotide sequence ID" value="NZ_PZPL01000002.1"/>
</dbReference>
<evidence type="ECO:0008006" key="3">
    <source>
        <dbReference type="Google" id="ProtNLM"/>
    </source>
</evidence>
<evidence type="ECO:0000313" key="2">
    <source>
        <dbReference type="Proteomes" id="UP000241085"/>
    </source>
</evidence>
<keyword evidence="2" id="KW-1185">Reference proteome</keyword>
<dbReference type="Proteomes" id="UP000241085">
    <property type="component" value="Unassembled WGS sequence"/>
</dbReference>
<gene>
    <name evidence="1" type="ORF">C1I63_18720</name>
</gene>
<name>A0A2T4UP17_9MICO</name>
<comment type="caution">
    <text evidence="1">The sequence shown here is derived from an EMBL/GenBank/DDBJ whole genome shotgun (WGS) entry which is preliminary data.</text>
</comment>
<evidence type="ECO:0000313" key="1">
    <source>
        <dbReference type="EMBL" id="PTL71268.1"/>
    </source>
</evidence>
<dbReference type="EMBL" id="PZPL01000002">
    <property type="protein sequence ID" value="PTL71268.1"/>
    <property type="molecule type" value="Genomic_DNA"/>
</dbReference>
<dbReference type="GeneID" id="55634279"/>
<reference evidence="1 2" key="1">
    <citation type="submission" date="2018-03" db="EMBL/GenBank/DDBJ databases">
        <title>Bacteriophage NCPPB3778 and a type I-E CRISPR drive the evolution of the US Biological Select Agent, Rathayibacter toxicus.</title>
        <authorList>
            <person name="Davis E.W.II."/>
            <person name="Tabima J.F."/>
            <person name="Weisberg A.J."/>
            <person name="Dantas Lopes L."/>
            <person name="Wiseman M.S."/>
            <person name="Wiseman M.S."/>
            <person name="Pupko T."/>
            <person name="Belcher M.S."/>
            <person name="Sechler A.J."/>
            <person name="Tancos M.A."/>
            <person name="Schroeder B.K."/>
            <person name="Murray T.D."/>
            <person name="Luster D.G."/>
            <person name="Schneider W.L."/>
            <person name="Rogers E."/>
            <person name="Andreote F.D."/>
            <person name="Grunwald N.J."/>
            <person name="Putnam M.L."/>
            <person name="Chang J.H."/>
        </authorList>
    </citation>
    <scope>NUCLEOTIDE SEQUENCE [LARGE SCALE GENOMIC DNA]</scope>
    <source>
        <strain evidence="1 2">DSM 15933</strain>
    </source>
</reference>
<sequence length="158" mass="18166">MSELHRLLDRFTGTWRSEGRIVDGGEHNGERWHGWDVYEWFPGERHLVHRVDVEILGARREALEIFTPRPGAPRTFDQTSFDADGSIEHASGRFEEDGTYRSGNESARATLTFAAPDAMTARWEIRREDGTWGEWMTVAFTRIGEPRIQVRSAREYGG</sequence>